<protein>
    <submittedName>
        <fullName evidence="1">Uncharacterized protein</fullName>
    </submittedName>
</protein>
<accession>A0ACC2CZI2</accession>
<proteinExistence type="predicted"/>
<evidence type="ECO:0000313" key="1">
    <source>
        <dbReference type="EMBL" id="KAJ7547396.1"/>
    </source>
</evidence>
<dbReference type="EMBL" id="CM055099">
    <property type="protein sequence ID" value="KAJ7547396.1"/>
    <property type="molecule type" value="Genomic_DNA"/>
</dbReference>
<sequence length="752" mass="85712">MADVEDFTSLAGGLSWSTIDKDLEDAFQRFGGFVESKGERSRDLGEVEQQAVDLSTTAGDLTFGDDFDSDGVSLEGLQEELEHFQSQQEVASILGKGSELREYARDVEEKLRQVELESIQDYIKESDNLVSLHAQIRDCDCILMQMEALLGGFQADLGSISSEIKSLQEQSKSMGLKLRNRRVAELKLARFVEDIVIPPNMVDIIIDGEVNEEYVRNLQILSKKVHFINEDPAAKVSAAYKDVEPEVEKLRLKAVAKAREFIMQKLYALRKPKTNIQILQQNVLLKYKYLATFLREHGKEVYPEVRAAYVDTMNKVYSTHFRTYIQALEKLQLDIVTRNDLLGVEDSRSTGLFSRGRESLKNRSAVFALGDRANMLKEIDQPAIIPHIAEAGGSKYTYEILFRSLHKLLMDTATSEYLFCYNFFGEDAVFNEIFAGPFAVIDEHLNAVLTNCYDAIGLMIIIRVTYQHQLIMSRRRIPCLDSYFDKVNILVWPRFKMVFDMHLNSLRTANVRTLWEDDVHPHYVMRRYAEFSASLLQLNTEHGDNQLELNLERLRVAADDLLVKLARMFRKQKQQTIFLINNYDMVLAVLKVTVLLQEFVTSCLLLVEASTDGGKTQQQFEELLKSSSTVFVEELLREHFLPLISFVKTRAGEDAGSSSAQPITVEEVEPLGKDFANRWKEAIELMHKDVITSFSNFVCGMEILRAALTQLLLYYTRLSDCLKRVGGGTSLGKDVVSISSIMYEIKKYSRTF</sequence>
<dbReference type="Proteomes" id="UP001162992">
    <property type="component" value="Chromosome 8"/>
</dbReference>
<evidence type="ECO:0000313" key="2">
    <source>
        <dbReference type="Proteomes" id="UP001162992"/>
    </source>
</evidence>
<gene>
    <name evidence="1" type="ORF">O6H91_08G084000</name>
</gene>
<keyword evidence="2" id="KW-1185">Reference proteome</keyword>
<organism evidence="1 2">
    <name type="scientific">Diphasiastrum complanatum</name>
    <name type="common">Issler's clubmoss</name>
    <name type="synonym">Lycopodium complanatum</name>
    <dbReference type="NCBI Taxonomy" id="34168"/>
    <lineage>
        <taxon>Eukaryota</taxon>
        <taxon>Viridiplantae</taxon>
        <taxon>Streptophyta</taxon>
        <taxon>Embryophyta</taxon>
        <taxon>Tracheophyta</taxon>
        <taxon>Lycopodiopsida</taxon>
        <taxon>Lycopodiales</taxon>
        <taxon>Lycopodiaceae</taxon>
        <taxon>Lycopodioideae</taxon>
        <taxon>Diphasiastrum</taxon>
    </lineage>
</organism>
<reference evidence="2" key="1">
    <citation type="journal article" date="2024" name="Proc. Natl. Acad. Sci. U.S.A.">
        <title>Extraordinary preservation of gene collinearity over three hundred million years revealed in homosporous lycophytes.</title>
        <authorList>
            <person name="Li C."/>
            <person name="Wickell D."/>
            <person name="Kuo L.Y."/>
            <person name="Chen X."/>
            <person name="Nie B."/>
            <person name="Liao X."/>
            <person name="Peng D."/>
            <person name="Ji J."/>
            <person name="Jenkins J."/>
            <person name="Williams M."/>
            <person name="Shu S."/>
            <person name="Plott C."/>
            <person name="Barry K."/>
            <person name="Rajasekar S."/>
            <person name="Grimwood J."/>
            <person name="Han X."/>
            <person name="Sun S."/>
            <person name="Hou Z."/>
            <person name="He W."/>
            <person name="Dai G."/>
            <person name="Sun C."/>
            <person name="Schmutz J."/>
            <person name="Leebens-Mack J.H."/>
            <person name="Li F.W."/>
            <person name="Wang L."/>
        </authorList>
    </citation>
    <scope>NUCLEOTIDE SEQUENCE [LARGE SCALE GENOMIC DNA]</scope>
    <source>
        <strain evidence="2">cv. PW_Plant_1</strain>
    </source>
</reference>
<comment type="caution">
    <text evidence="1">The sequence shown here is derived from an EMBL/GenBank/DDBJ whole genome shotgun (WGS) entry which is preliminary data.</text>
</comment>
<name>A0ACC2CZI2_DIPCM</name>